<feature type="active site" evidence="5">
    <location>
        <position position="183"/>
    </location>
</feature>
<dbReference type="PANTHER" id="PTHR11122">
    <property type="entry name" value="APOSPORY-ASSOCIATED PROTEIN C-RELATED"/>
    <property type="match status" value="1"/>
</dbReference>
<keyword evidence="3 4" id="KW-0413">Isomerase</keyword>
<dbReference type="Proteomes" id="UP000595332">
    <property type="component" value="Chromosome"/>
</dbReference>
<evidence type="ECO:0000256" key="2">
    <source>
        <dbReference type="ARBA" id="ARBA00005866"/>
    </source>
</evidence>
<evidence type="ECO:0000313" key="7">
    <source>
        <dbReference type="Proteomes" id="UP000595332"/>
    </source>
</evidence>
<dbReference type="PIRSF" id="PIRSF016020">
    <property type="entry name" value="PHexose_mutarotase"/>
    <property type="match status" value="1"/>
</dbReference>
<evidence type="ECO:0000313" key="6">
    <source>
        <dbReference type="EMBL" id="BBB31229.1"/>
    </source>
</evidence>
<sequence>MNSYFKSMKIELRSHYMKYAFCQLIKRDELDSIQIDHPLFKATVLLQGAQIIEFSPAHYHFKNALWLSPSAHYKTGESIRGGIPICWPWFGAPDKNPTNISQNIKQPSAHGFARNSIWQLKSIRESCHQIEVTLSLASSAESLQCWPFDFELEATFIIGKTLRISLSTHNTDKHVVTYSQALHTYLPTSDINKTLIYGASGTTYIDALDHWKKKQQQGSINFCIETDRIYMFRDNTTLTATTPLHTLLLNQFNSRSAVIWNPWIEKSKRISQFSSTDFNSMFCIETANVLGDTVTLKPNETHQIGMQLSIESQY</sequence>
<evidence type="ECO:0000256" key="1">
    <source>
        <dbReference type="ARBA" id="ARBA00001096"/>
    </source>
</evidence>
<keyword evidence="7" id="KW-1185">Reference proteome</keyword>
<dbReference type="EMBL" id="AP014546">
    <property type="protein sequence ID" value="BBB31229.1"/>
    <property type="molecule type" value="Genomic_DNA"/>
</dbReference>
<dbReference type="InterPro" id="IPR008183">
    <property type="entry name" value="Aldose_1/G6P_1-epimerase"/>
</dbReference>
<dbReference type="CDD" id="cd09020">
    <property type="entry name" value="D-hex-6-P-epi_like"/>
    <property type="match status" value="1"/>
</dbReference>
<dbReference type="InterPro" id="IPR025532">
    <property type="entry name" value="G6P_1-epimerase"/>
</dbReference>
<evidence type="ECO:0000256" key="4">
    <source>
        <dbReference type="PIRNR" id="PIRNR016020"/>
    </source>
</evidence>
<name>A0A7R6SWZ5_9GAMM</name>
<dbReference type="GO" id="GO:0030246">
    <property type="term" value="F:carbohydrate binding"/>
    <property type="evidence" value="ECO:0007669"/>
    <property type="project" value="UniProtKB-UniRule"/>
</dbReference>
<dbReference type="Pfam" id="PF01263">
    <property type="entry name" value="Aldose_epim"/>
    <property type="match status" value="1"/>
</dbReference>
<dbReference type="SUPFAM" id="SSF74650">
    <property type="entry name" value="Galactose mutarotase-like"/>
    <property type="match status" value="1"/>
</dbReference>
<dbReference type="KEGG" id="njp:NEJAP_3291"/>
<dbReference type="GO" id="GO:0047938">
    <property type="term" value="F:glucose-6-phosphate 1-epimerase activity"/>
    <property type="evidence" value="ECO:0007669"/>
    <property type="project" value="UniProtKB-UniRule"/>
</dbReference>
<gene>
    <name evidence="6" type="ORF">NEJAP_3291</name>
</gene>
<evidence type="ECO:0000256" key="5">
    <source>
        <dbReference type="PIRSR" id="PIRSR016020-1"/>
    </source>
</evidence>
<feature type="active site" evidence="5">
    <location>
        <position position="285"/>
    </location>
</feature>
<reference evidence="6 7" key="1">
    <citation type="journal article" date="2008" name="Int. J. Syst. Evol. Microbiol.">
        <title>Neptunomonas japonica sp. nov., an Osedax japonicus symbiont-like bacterium isolated from sediment adjacent to sperm whale carcasses off Kagoshima, Japan.</title>
        <authorList>
            <person name="Miyazaki M."/>
            <person name="Nogi Y."/>
            <person name="Fujiwara Y."/>
            <person name="Kawato M."/>
            <person name="Kubokawa K."/>
            <person name="Horikoshi K."/>
        </authorList>
    </citation>
    <scope>NUCLEOTIDE SEQUENCE [LARGE SCALE GENOMIC DNA]</scope>
    <source>
        <strain evidence="6 7">JAMM 1380</strain>
    </source>
</reference>
<dbReference type="EC" id="5.1.3.15" evidence="4"/>
<dbReference type="PANTHER" id="PTHR11122:SF13">
    <property type="entry name" value="GLUCOSE-6-PHOSPHATE 1-EPIMERASE"/>
    <property type="match status" value="1"/>
</dbReference>
<dbReference type="AlphaFoldDB" id="A0A7R6SWZ5"/>
<comment type="catalytic activity">
    <reaction evidence="1">
        <text>alpha-D-glucose 6-phosphate = beta-D-glucose 6-phosphate</text>
        <dbReference type="Rhea" id="RHEA:16249"/>
        <dbReference type="ChEBI" id="CHEBI:58225"/>
        <dbReference type="ChEBI" id="CHEBI:58247"/>
        <dbReference type="EC" id="5.1.3.15"/>
    </reaction>
</comment>
<protein>
    <recommendedName>
        <fullName evidence="4">Putative glucose-6-phosphate 1-epimerase</fullName>
        <ecNumber evidence="4">5.1.3.15</ecNumber>
    </recommendedName>
</protein>
<dbReference type="InterPro" id="IPR014718">
    <property type="entry name" value="GH-type_carb-bd"/>
</dbReference>
<evidence type="ECO:0000256" key="3">
    <source>
        <dbReference type="ARBA" id="ARBA00023235"/>
    </source>
</evidence>
<comment type="similarity">
    <text evidence="2 4">Belongs to the glucose-6-phosphate 1-epimerase family.</text>
</comment>
<dbReference type="InterPro" id="IPR011013">
    <property type="entry name" value="Gal_mutarotase_sf_dom"/>
</dbReference>
<dbReference type="Gene3D" id="2.70.98.10">
    <property type="match status" value="1"/>
</dbReference>
<accession>A0A7R6SWZ5</accession>
<dbReference type="GO" id="GO:0005975">
    <property type="term" value="P:carbohydrate metabolic process"/>
    <property type="evidence" value="ECO:0007669"/>
    <property type="project" value="InterPro"/>
</dbReference>
<organism evidence="6 7">
    <name type="scientific">Neptunomonas japonica JAMM 1380</name>
    <dbReference type="NCBI Taxonomy" id="1441457"/>
    <lineage>
        <taxon>Bacteria</taxon>
        <taxon>Pseudomonadati</taxon>
        <taxon>Pseudomonadota</taxon>
        <taxon>Gammaproteobacteria</taxon>
        <taxon>Oceanospirillales</taxon>
        <taxon>Oceanospirillaceae</taxon>
        <taxon>Neptunomonas</taxon>
    </lineage>
</organism>
<proteinExistence type="inferred from homology"/>